<sequence length="336" mass="38393">NRLNKFSLISSCNAMRMDQAKQKRKLCYEKSDTLNSKKSRLDDYSLAPTEPAVIHDPLYPSADHWPKRIRPLTLAEAKAGTRVPVRVYADGVFDMFHAGHARALLQAKTVFPNVYLMVGVSGDTLCHQLKGLTVMTDTERYEALRHCRYIDEIITDCPWTLTKDFLDKHKIDFVAHDDIPYTSDGQEDIYKFVKDAGQFVATERTPGISTSDIIARIVRDYDTYVQRNLARGYSRKDLNVGFIKEKELAVKKKYETLKGKSQEILTTWEDKSREFITEFLSLFGKETMNGLWERSKNQLSITGQRIKSAFSPSHSPFSEELSPSGLQAEISDDEDE</sequence>
<evidence type="ECO:0000256" key="6">
    <source>
        <dbReference type="ARBA" id="ARBA00023098"/>
    </source>
</evidence>
<evidence type="ECO:0000256" key="2">
    <source>
        <dbReference type="ARBA" id="ARBA00010101"/>
    </source>
</evidence>
<comment type="pathway">
    <text evidence="1">Lipid metabolism.</text>
</comment>
<keyword evidence="6" id="KW-0443">Lipid metabolism</keyword>
<dbReference type="Gene3D" id="3.40.50.620">
    <property type="entry name" value="HUPs"/>
    <property type="match status" value="1"/>
</dbReference>
<dbReference type="Pfam" id="PF01467">
    <property type="entry name" value="CTP_transf_like"/>
    <property type="match status" value="1"/>
</dbReference>
<evidence type="ECO:0000259" key="12">
    <source>
        <dbReference type="Pfam" id="PF01467"/>
    </source>
</evidence>
<dbReference type="PANTHER" id="PTHR10739">
    <property type="entry name" value="CYTIDYLYLTRANSFERASE"/>
    <property type="match status" value="1"/>
</dbReference>
<accession>T2M2F9</accession>
<reference evidence="13" key="1">
    <citation type="journal article" date="2013" name="Genome Biol. Evol.">
        <title>Punctuated emergences of genetic and phenotypic innovations in eumetazoan, bilaterian, euteleostome, and hominidae ancestors.</title>
        <authorList>
            <person name="Wenger Y."/>
            <person name="Galliot B."/>
        </authorList>
    </citation>
    <scope>NUCLEOTIDE SEQUENCE</scope>
    <source>
        <tissue evidence="13">Whole animals</tissue>
    </source>
</reference>
<comment type="pathway">
    <text evidence="9">Phospholipid metabolism; phosphatidylcholine biosynthesis; phosphatidylcholine from phosphocholine: step 1/2.</text>
</comment>
<evidence type="ECO:0000256" key="1">
    <source>
        <dbReference type="ARBA" id="ARBA00005189"/>
    </source>
</evidence>
<dbReference type="InterPro" id="IPR004821">
    <property type="entry name" value="Cyt_trans-like"/>
</dbReference>
<dbReference type="OrthoDB" id="17102at2759"/>
<dbReference type="UniPathway" id="UPA00753">
    <property type="reaction ID" value="UER00739"/>
</dbReference>
<dbReference type="GO" id="GO:0031210">
    <property type="term" value="F:phosphatidylcholine binding"/>
    <property type="evidence" value="ECO:0007669"/>
    <property type="project" value="TreeGrafter"/>
</dbReference>
<evidence type="ECO:0000256" key="11">
    <source>
        <dbReference type="SAM" id="MobiDB-lite"/>
    </source>
</evidence>
<evidence type="ECO:0000256" key="10">
    <source>
        <dbReference type="ARBA" id="ARBA00026101"/>
    </source>
</evidence>
<dbReference type="EC" id="2.7.7.15" evidence="10"/>
<proteinExistence type="evidence at transcript level"/>
<keyword evidence="5 13" id="KW-0548">Nucleotidyltransferase</keyword>
<dbReference type="NCBIfam" id="TIGR00125">
    <property type="entry name" value="cyt_tran_rel"/>
    <property type="match status" value="1"/>
</dbReference>
<protein>
    <recommendedName>
        <fullName evidence="10">choline-phosphate cytidylyltransferase</fullName>
        <ecNumber evidence="10">2.7.7.15</ecNumber>
    </recommendedName>
</protein>
<evidence type="ECO:0000256" key="3">
    <source>
        <dbReference type="ARBA" id="ARBA00022516"/>
    </source>
</evidence>
<dbReference type="PANTHER" id="PTHR10739:SF13">
    <property type="entry name" value="CHOLINE-PHOSPHATE CYTIDYLYLTRANSFERASE"/>
    <property type="match status" value="1"/>
</dbReference>
<dbReference type="InterPro" id="IPR045049">
    <property type="entry name" value="Pcy1-like"/>
</dbReference>
<dbReference type="AlphaFoldDB" id="T2M2F9"/>
<feature type="non-terminal residue" evidence="13">
    <location>
        <position position="1"/>
    </location>
</feature>
<keyword evidence="7" id="KW-0594">Phospholipid biosynthesis</keyword>
<dbReference type="GO" id="GO:0004105">
    <property type="term" value="F:choline-phosphate cytidylyltransferase activity"/>
    <property type="evidence" value="ECO:0007669"/>
    <property type="project" value="UniProtKB-EC"/>
</dbReference>
<keyword evidence="4 13" id="KW-0808">Transferase</keyword>
<feature type="domain" description="Cytidyltransferase-like" evidence="12">
    <location>
        <begin position="88"/>
        <end position="216"/>
    </location>
</feature>
<keyword evidence="8" id="KW-1208">Phospholipid metabolism</keyword>
<feature type="region of interest" description="Disordered" evidence="11">
    <location>
        <begin position="309"/>
        <end position="336"/>
    </location>
</feature>
<gene>
    <name evidence="13" type="primary">PCYT1B</name>
</gene>
<evidence type="ECO:0000256" key="4">
    <source>
        <dbReference type="ARBA" id="ARBA00022679"/>
    </source>
</evidence>
<dbReference type="InterPro" id="IPR041723">
    <property type="entry name" value="CCT"/>
</dbReference>
<evidence type="ECO:0000313" key="13">
    <source>
        <dbReference type="EMBL" id="CDG66314.1"/>
    </source>
</evidence>
<organism evidence="13">
    <name type="scientific">Hydra vulgaris</name>
    <name type="common">Hydra</name>
    <name type="synonym">Hydra attenuata</name>
    <dbReference type="NCBI Taxonomy" id="6087"/>
    <lineage>
        <taxon>Eukaryota</taxon>
        <taxon>Metazoa</taxon>
        <taxon>Cnidaria</taxon>
        <taxon>Hydrozoa</taxon>
        <taxon>Hydroidolina</taxon>
        <taxon>Anthoathecata</taxon>
        <taxon>Aplanulata</taxon>
        <taxon>Hydridae</taxon>
        <taxon>Hydra</taxon>
    </lineage>
</organism>
<dbReference type="InterPro" id="IPR014729">
    <property type="entry name" value="Rossmann-like_a/b/a_fold"/>
</dbReference>
<dbReference type="SUPFAM" id="SSF52374">
    <property type="entry name" value="Nucleotidylyl transferase"/>
    <property type="match status" value="1"/>
</dbReference>
<comment type="similarity">
    <text evidence="2">Belongs to the cytidylyltransferase family.</text>
</comment>
<dbReference type="CDD" id="cd02174">
    <property type="entry name" value="CCT"/>
    <property type="match status" value="1"/>
</dbReference>
<evidence type="ECO:0000256" key="5">
    <source>
        <dbReference type="ARBA" id="ARBA00022695"/>
    </source>
</evidence>
<dbReference type="FunFam" id="3.40.50.620:FF:000016">
    <property type="entry name" value="Putative choline-phosphate cytidylyltransferase B"/>
    <property type="match status" value="1"/>
</dbReference>
<keyword evidence="3" id="KW-0444">Lipid biosynthesis</keyword>
<dbReference type="EMBL" id="HAAD01000082">
    <property type="protein sequence ID" value="CDG66314.1"/>
    <property type="molecule type" value="mRNA"/>
</dbReference>
<evidence type="ECO:0000256" key="8">
    <source>
        <dbReference type="ARBA" id="ARBA00023264"/>
    </source>
</evidence>
<evidence type="ECO:0000256" key="7">
    <source>
        <dbReference type="ARBA" id="ARBA00023209"/>
    </source>
</evidence>
<evidence type="ECO:0000256" key="9">
    <source>
        <dbReference type="ARBA" id="ARBA00025706"/>
    </source>
</evidence>
<name>T2M2F9_HYDVU</name>